<evidence type="ECO:0000313" key="1">
    <source>
        <dbReference type="EMBL" id="MFC3107327.1"/>
    </source>
</evidence>
<dbReference type="RefSeq" id="WP_390331003.1">
    <property type="nucleotide sequence ID" value="NZ_JBHRTP010000011.1"/>
</dbReference>
<protein>
    <submittedName>
        <fullName evidence="1">Uncharacterized protein</fullName>
    </submittedName>
</protein>
<reference evidence="2" key="1">
    <citation type="journal article" date="2019" name="Int. J. Syst. Evol. Microbiol.">
        <title>The Global Catalogue of Microorganisms (GCM) 10K type strain sequencing project: providing services to taxonomists for standard genome sequencing and annotation.</title>
        <authorList>
            <consortium name="The Broad Institute Genomics Platform"/>
            <consortium name="The Broad Institute Genome Sequencing Center for Infectious Disease"/>
            <person name="Wu L."/>
            <person name="Ma J."/>
        </authorList>
    </citation>
    <scope>NUCLEOTIDE SEQUENCE [LARGE SCALE GENOMIC DNA]</scope>
    <source>
        <strain evidence="2">KCTC 42986</strain>
    </source>
</reference>
<organism evidence="1 2">
    <name type="scientific">Undibacterium arcticum</name>
    <dbReference type="NCBI Taxonomy" id="1762892"/>
    <lineage>
        <taxon>Bacteria</taxon>
        <taxon>Pseudomonadati</taxon>
        <taxon>Pseudomonadota</taxon>
        <taxon>Betaproteobacteria</taxon>
        <taxon>Burkholderiales</taxon>
        <taxon>Oxalobacteraceae</taxon>
        <taxon>Undibacterium</taxon>
    </lineage>
</organism>
<dbReference type="EMBL" id="JBHRTP010000011">
    <property type="protein sequence ID" value="MFC3107327.1"/>
    <property type="molecule type" value="Genomic_DNA"/>
</dbReference>
<keyword evidence="2" id="KW-1185">Reference proteome</keyword>
<proteinExistence type="predicted"/>
<gene>
    <name evidence="1" type="ORF">ACFOFO_05030</name>
</gene>
<evidence type="ECO:0000313" key="2">
    <source>
        <dbReference type="Proteomes" id="UP001595530"/>
    </source>
</evidence>
<sequence>MSVVLYSNDLVLDVYPKAVTIDIRVGDWKAYLHHITGHYDNKDFVSSYGAVGAYKRQCAMAYLGNRAQLHGGVCSRTQPRILTPQCIADLDTKNKAQRYQRYPWLEKLLNLLAEVERIQDKISGGDVISWKIVGGVLKFV</sequence>
<dbReference type="Proteomes" id="UP001595530">
    <property type="component" value="Unassembled WGS sequence"/>
</dbReference>
<accession>A0ABV7F0M0</accession>
<comment type="caution">
    <text evidence="1">The sequence shown here is derived from an EMBL/GenBank/DDBJ whole genome shotgun (WGS) entry which is preliminary data.</text>
</comment>
<name>A0ABV7F0M0_9BURK</name>